<dbReference type="PANTHER" id="PTHR43763">
    <property type="entry name" value="XAA-PRO AMINOPEPTIDASE 1"/>
    <property type="match status" value="1"/>
</dbReference>
<dbReference type="InterPro" id="IPR050422">
    <property type="entry name" value="X-Pro_aminopeptidase_P"/>
</dbReference>
<dbReference type="OrthoDB" id="9806388at2"/>
<evidence type="ECO:0000256" key="2">
    <source>
        <dbReference type="ARBA" id="ARBA00022723"/>
    </source>
</evidence>
<dbReference type="GO" id="GO:0102009">
    <property type="term" value="F:proline dipeptidase activity"/>
    <property type="evidence" value="ECO:0007669"/>
    <property type="project" value="UniProtKB-EC"/>
</dbReference>
<dbReference type="GO" id="GO:0070006">
    <property type="term" value="F:metalloaminopeptidase activity"/>
    <property type="evidence" value="ECO:0007669"/>
    <property type="project" value="InterPro"/>
</dbReference>
<evidence type="ECO:0000259" key="5">
    <source>
        <dbReference type="Pfam" id="PF01321"/>
    </source>
</evidence>
<dbReference type="FunFam" id="3.90.230.10:FF:000009">
    <property type="entry name" value="xaa-Pro aminopeptidase 2"/>
    <property type="match status" value="1"/>
</dbReference>
<dbReference type="RefSeq" id="WP_055182013.1">
    <property type="nucleotide sequence ID" value="NZ_CAUDVV010000083.1"/>
</dbReference>
<dbReference type="Gene3D" id="3.40.350.10">
    <property type="entry name" value="Creatinase/prolidase N-terminal domain"/>
    <property type="match status" value="2"/>
</dbReference>
<dbReference type="Pfam" id="PF01321">
    <property type="entry name" value="Creatinase_N"/>
    <property type="match status" value="1"/>
</dbReference>
<dbReference type="InterPro" id="IPR033740">
    <property type="entry name" value="Pept_M24B"/>
</dbReference>
<dbReference type="GO" id="GO:0046872">
    <property type="term" value="F:metal ion binding"/>
    <property type="evidence" value="ECO:0007669"/>
    <property type="project" value="UniProtKB-KW"/>
</dbReference>
<accession>A0A173RDS5</accession>
<dbReference type="EC" id="3.4.13.9" evidence="7"/>
<keyword evidence="7" id="KW-0645">Protease</keyword>
<dbReference type="PANTHER" id="PTHR43763:SF6">
    <property type="entry name" value="XAA-PRO AMINOPEPTIDASE 1"/>
    <property type="match status" value="1"/>
</dbReference>
<dbReference type="SUPFAM" id="SSF55920">
    <property type="entry name" value="Creatinase/aminopeptidase"/>
    <property type="match status" value="1"/>
</dbReference>
<dbReference type="AlphaFoldDB" id="A0A173RDS5"/>
<dbReference type="InterPro" id="IPR032416">
    <property type="entry name" value="Peptidase_M24_C"/>
</dbReference>
<dbReference type="Pfam" id="PF16188">
    <property type="entry name" value="Peptidase_M24_C"/>
    <property type="match status" value="1"/>
</dbReference>
<evidence type="ECO:0000313" key="8">
    <source>
        <dbReference type="Proteomes" id="UP000095390"/>
    </source>
</evidence>
<proteinExistence type="inferred from homology"/>
<keyword evidence="2" id="KW-0479">Metal-binding</keyword>
<dbReference type="InterPro" id="IPR000587">
    <property type="entry name" value="Creatinase_N"/>
</dbReference>
<dbReference type="InterPro" id="IPR036005">
    <property type="entry name" value="Creatinase/aminopeptidase-like"/>
</dbReference>
<feature type="domain" description="Peptidase M24 C-terminal" evidence="6">
    <location>
        <begin position="536"/>
        <end position="594"/>
    </location>
</feature>
<evidence type="ECO:0000259" key="6">
    <source>
        <dbReference type="Pfam" id="PF16188"/>
    </source>
</evidence>
<organism evidence="7 8">
    <name type="scientific">Anaerobutyricum hallii</name>
    <dbReference type="NCBI Taxonomy" id="39488"/>
    <lineage>
        <taxon>Bacteria</taxon>
        <taxon>Bacillati</taxon>
        <taxon>Bacillota</taxon>
        <taxon>Clostridia</taxon>
        <taxon>Lachnospirales</taxon>
        <taxon>Lachnospiraceae</taxon>
        <taxon>Anaerobutyricum</taxon>
    </lineage>
</organism>
<evidence type="ECO:0000259" key="4">
    <source>
        <dbReference type="Pfam" id="PF00557"/>
    </source>
</evidence>
<name>A0A173RDS5_9FIRM</name>
<dbReference type="Pfam" id="PF00557">
    <property type="entry name" value="Peptidase_M24"/>
    <property type="match status" value="1"/>
</dbReference>
<dbReference type="GO" id="GO:0005737">
    <property type="term" value="C:cytoplasm"/>
    <property type="evidence" value="ECO:0007669"/>
    <property type="project" value="UniProtKB-ARBA"/>
</dbReference>
<dbReference type="SUPFAM" id="SSF53092">
    <property type="entry name" value="Creatinase/prolidase N-terminal domain"/>
    <property type="match status" value="1"/>
</dbReference>
<keyword evidence="3 7" id="KW-0378">Hydrolase</keyword>
<evidence type="ECO:0000256" key="3">
    <source>
        <dbReference type="ARBA" id="ARBA00022801"/>
    </source>
</evidence>
<dbReference type="InterPro" id="IPR029149">
    <property type="entry name" value="Creatin/AminoP/Spt16_N"/>
</dbReference>
<evidence type="ECO:0000313" key="7">
    <source>
        <dbReference type="EMBL" id="CUM76012.1"/>
    </source>
</evidence>
<dbReference type="Pfam" id="PF16189">
    <property type="entry name" value="Creatinase_N_2"/>
    <property type="match status" value="1"/>
</dbReference>
<comment type="similarity">
    <text evidence="1">Belongs to the peptidase M24B family.</text>
</comment>
<feature type="domain" description="Creatinase N-terminal" evidence="5">
    <location>
        <begin position="5"/>
        <end position="130"/>
    </location>
</feature>
<dbReference type="Proteomes" id="UP000095390">
    <property type="component" value="Unassembled WGS sequence"/>
</dbReference>
<evidence type="ECO:0000256" key="1">
    <source>
        <dbReference type="ARBA" id="ARBA00008766"/>
    </source>
</evidence>
<protein>
    <submittedName>
        <fullName evidence="7">Xaa-Pro dipeptidase</fullName>
        <ecNumber evidence="7">3.4.13.9</ecNumber>
    </submittedName>
</protein>
<sequence>MKRELELLREKMRETGVDACLIPTSDFHGSEYVGDYFKCREYISGFTGSAGTLVVTLDEAGLWTDGRYFLQAAKQLEGSGIMLRKERQPGVPAIEEYLKQTLKKGETLGFDGRCIMQDSAEKLITQLNAQGVAVRTDIDLTGAVWKNRPELSAQPVWPLPVEYAGESSESKIKRVREFLVEKKADYFLLTSLEDIAWLLNMRGNDIESTPVILSYLLLGEKKLTWYVQEKCLSEKIKILLDMQGIKAAPYAQIYEDVKKLPEDASIYYDKSAVNTALVSSLPEKVKKIEGVNPTFLFKAKKNPVEVENERNAHIKDGVAVTKFIYWLKSQIGKTKITEISAAEQLEQFRNTQEHYVEPSFAPIIAYKEHGAIVHYSATKESDVELKPESFVLADTGGHYLEGTTDITRTIALGSLTQEEKEMYTTVLKGHIQLEMARFLQGCSGQSLDVLARTPLWEKGLDYNHGTGHGVGYLLSVHEGPNSFRYRPSVNGRNDCVFEEGMITSDEPGIYLEGKFGIRLENMIVCQKDMENDYGSFLCFDALTLVPFERSAIIAEELSTKEKEWLNKYHQKVFETIAPYLTEEEAGWLREETQEF</sequence>
<dbReference type="Gene3D" id="3.90.230.10">
    <property type="entry name" value="Creatinase/methionine aminopeptidase superfamily"/>
    <property type="match status" value="1"/>
</dbReference>
<gene>
    <name evidence="7" type="primary">pepQ</name>
    <name evidence="7" type="ORF">ERS852578_00051</name>
</gene>
<reference evidence="7 8" key="1">
    <citation type="submission" date="2015-09" db="EMBL/GenBank/DDBJ databases">
        <authorList>
            <consortium name="Pathogen Informatics"/>
        </authorList>
    </citation>
    <scope>NUCLEOTIDE SEQUENCE [LARGE SCALE GENOMIC DNA]</scope>
    <source>
        <strain evidence="7 8">2789STDY5834966</strain>
    </source>
</reference>
<dbReference type="CDD" id="cd01085">
    <property type="entry name" value="APP"/>
    <property type="match status" value="1"/>
</dbReference>
<feature type="domain" description="Peptidase M24" evidence="4">
    <location>
        <begin position="310"/>
        <end position="526"/>
    </location>
</feature>
<dbReference type="InterPro" id="IPR000994">
    <property type="entry name" value="Pept_M24"/>
</dbReference>
<dbReference type="EMBL" id="CYYC01000001">
    <property type="protein sequence ID" value="CUM76012.1"/>
    <property type="molecule type" value="Genomic_DNA"/>
</dbReference>
<keyword evidence="7" id="KW-0224">Dipeptidase</keyword>